<accession>A0ABT4CVD4</accession>
<reference evidence="1" key="1">
    <citation type="submission" date="2022-12" db="EMBL/GenBank/DDBJ databases">
        <authorList>
            <person name="Wang J."/>
        </authorList>
    </citation>
    <scope>NUCLEOTIDE SEQUENCE</scope>
    <source>
        <strain evidence="1">HY-45-18</strain>
    </source>
</reference>
<evidence type="ECO:0000313" key="1">
    <source>
        <dbReference type="EMBL" id="MCY6482772.1"/>
    </source>
</evidence>
<dbReference type="InterPro" id="IPR014199">
    <property type="entry name" value="Spore_YtxC"/>
</dbReference>
<gene>
    <name evidence="1" type="primary">ytxC</name>
    <name evidence="1" type="ORF">OW763_00170</name>
</gene>
<protein>
    <submittedName>
        <fullName evidence="1">Sporulation protein YtxC</fullName>
    </submittedName>
</protein>
<dbReference type="NCBIfam" id="TIGR02834">
    <property type="entry name" value="spo_ytxC"/>
    <property type="match status" value="1"/>
</dbReference>
<dbReference type="RefSeq" id="WP_268039029.1">
    <property type="nucleotide sequence ID" value="NZ_JAPQER010000001.1"/>
</dbReference>
<dbReference type="Pfam" id="PF08812">
    <property type="entry name" value="YtxC"/>
    <property type="match status" value="1"/>
</dbReference>
<dbReference type="Proteomes" id="UP001078443">
    <property type="component" value="Unassembled WGS sequence"/>
</dbReference>
<sequence length="298" mass="35313">MILLTVVYEDEKEDIVNELNEVKRHFEEKNVFIGISESINEKIHFIKIFCDDEIDNKIINKFNLYIASILYKVVINEFCYDEIQKFLNDTYFFLKYEEMSDIVAKSLKILRNEEVEFDDDMIYYINKKNNIINKIKKCIEENNEINIEGFITFRMKELTADLEGIVSKVVEKYMIEKEYDEFIKLLKYFVDVQESKIEEINIIIQQDSRYLIQDKDGNDIMKEILSDLSDAKYNGAVSIEDLIISGLITYCPQKIIIHCRNNCINKEIINTIKKVFEDKVSFCDDCKMCKKIKTTVKI</sequence>
<comment type="caution">
    <text evidence="1">The sequence shown here is derived from an EMBL/GenBank/DDBJ whole genome shotgun (WGS) entry which is preliminary data.</text>
</comment>
<dbReference type="EMBL" id="JAPQER010000001">
    <property type="protein sequence ID" value="MCY6482772.1"/>
    <property type="molecule type" value="Genomic_DNA"/>
</dbReference>
<name>A0ABT4CVD4_9CLOT</name>
<proteinExistence type="predicted"/>
<keyword evidence="2" id="KW-1185">Reference proteome</keyword>
<organism evidence="1 2">
    <name type="scientific">Clostridium aestuarii</name>
    <dbReference type="NCBI Taxonomy" id="338193"/>
    <lineage>
        <taxon>Bacteria</taxon>
        <taxon>Bacillati</taxon>
        <taxon>Bacillota</taxon>
        <taxon>Clostridia</taxon>
        <taxon>Eubacteriales</taxon>
        <taxon>Clostridiaceae</taxon>
        <taxon>Clostridium</taxon>
    </lineage>
</organism>
<evidence type="ECO:0000313" key="2">
    <source>
        <dbReference type="Proteomes" id="UP001078443"/>
    </source>
</evidence>